<feature type="compositionally biased region" description="Basic and acidic residues" evidence="1">
    <location>
        <begin position="13"/>
        <end position="31"/>
    </location>
</feature>
<dbReference type="EMBL" id="KZ505932">
    <property type="protein sequence ID" value="PKU43100.1"/>
    <property type="molecule type" value="Genomic_DNA"/>
</dbReference>
<evidence type="ECO:0000313" key="2">
    <source>
        <dbReference type="EMBL" id="PKU43100.1"/>
    </source>
</evidence>
<accession>A0A2I0UAL9</accession>
<organism evidence="2 3">
    <name type="scientific">Limosa lapponica baueri</name>
    <dbReference type="NCBI Taxonomy" id="1758121"/>
    <lineage>
        <taxon>Eukaryota</taxon>
        <taxon>Metazoa</taxon>
        <taxon>Chordata</taxon>
        <taxon>Craniata</taxon>
        <taxon>Vertebrata</taxon>
        <taxon>Euteleostomi</taxon>
        <taxon>Archelosauria</taxon>
        <taxon>Archosauria</taxon>
        <taxon>Dinosauria</taxon>
        <taxon>Saurischia</taxon>
        <taxon>Theropoda</taxon>
        <taxon>Coelurosauria</taxon>
        <taxon>Aves</taxon>
        <taxon>Neognathae</taxon>
        <taxon>Neoaves</taxon>
        <taxon>Charadriiformes</taxon>
        <taxon>Scolopacidae</taxon>
        <taxon>Limosa</taxon>
    </lineage>
</organism>
<evidence type="ECO:0008006" key="4">
    <source>
        <dbReference type="Google" id="ProtNLM"/>
    </source>
</evidence>
<dbReference type="AlphaFoldDB" id="A0A2I0UAL9"/>
<keyword evidence="3" id="KW-1185">Reference proteome</keyword>
<reference evidence="3" key="1">
    <citation type="submission" date="2017-11" db="EMBL/GenBank/DDBJ databases">
        <authorList>
            <person name="Lima N.C."/>
            <person name="Parody-Merino A.M."/>
            <person name="Battley P.F."/>
            <person name="Fidler A.E."/>
            <person name="Prosdocimi F."/>
        </authorList>
    </citation>
    <scope>NUCLEOTIDE SEQUENCE [LARGE SCALE GENOMIC DNA]</scope>
</reference>
<dbReference type="OrthoDB" id="10063195at2759"/>
<gene>
    <name evidence="2" type="ORF">llap_6591</name>
</gene>
<protein>
    <recommendedName>
        <fullName evidence="4">Rna-directed dna polymerase from mobile element jockey-like</fullName>
    </recommendedName>
</protein>
<evidence type="ECO:0000313" key="3">
    <source>
        <dbReference type="Proteomes" id="UP000233556"/>
    </source>
</evidence>
<proteinExistence type="predicted"/>
<dbReference type="Proteomes" id="UP000233556">
    <property type="component" value="Unassembled WGS sequence"/>
</dbReference>
<sequence>MARGREAAAQAETWEHQAGDKEKPFPYEDHQEVNSPTRELLLHLLLTNMDEVIKDAKTGDSVGFSDHALVDFTTLRYMGQIVEGILLEDMSMHMEDWEVIRDSQHGFSKGKACLNKLIVFYNGVTASVEKGRATDVIYLDFYKAFDTVSHNILAANVERS</sequence>
<reference evidence="3" key="2">
    <citation type="submission" date="2017-12" db="EMBL/GenBank/DDBJ databases">
        <title>Genome sequence of the Bar-tailed Godwit (Limosa lapponica baueri).</title>
        <authorList>
            <person name="Lima N.C.B."/>
            <person name="Parody-Merino A.M."/>
            <person name="Battley P.F."/>
            <person name="Fidler A.E."/>
            <person name="Prosdocimi F."/>
        </authorList>
    </citation>
    <scope>NUCLEOTIDE SEQUENCE [LARGE SCALE GENOMIC DNA]</scope>
</reference>
<evidence type="ECO:0000256" key="1">
    <source>
        <dbReference type="SAM" id="MobiDB-lite"/>
    </source>
</evidence>
<feature type="region of interest" description="Disordered" evidence="1">
    <location>
        <begin position="1"/>
        <end position="31"/>
    </location>
</feature>
<name>A0A2I0UAL9_LIMLA</name>